<feature type="disulfide bond" evidence="9">
    <location>
        <begin position="143"/>
        <end position="179"/>
    </location>
</feature>
<evidence type="ECO:0000256" key="10">
    <source>
        <dbReference type="SAM" id="SignalP"/>
    </source>
</evidence>
<dbReference type="Proteomes" id="UP000051574">
    <property type="component" value="Unassembled WGS sequence"/>
</dbReference>
<feature type="disulfide bond" evidence="9">
    <location>
        <begin position="36"/>
        <end position="141"/>
    </location>
</feature>
<evidence type="ECO:0000259" key="11">
    <source>
        <dbReference type="PROSITE" id="PS50189"/>
    </source>
</evidence>
<evidence type="ECO:0000256" key="2">
    <source>
        <dbReference type="ARBA" id="ARBA00011027"/>
    </source>
</evidence>
<keyword evidence="4" id="KW-0483">Metalloprotease inhibitor</keyword>
<dbReference type="PROSITE" id="PS50189">
    <property type="entry name" value="NTR"/>
    <property type="match status" value="1"/>
</dbReference>
<dbReference type="Pfam" id="PF00965">
    <property type="entry name" value="TIMP"/>
    <property type="match status" value="1"/>
</dbReference>
<proteinExistence type="inferred from homology"/>
<evidence type="ECO:0000313" key="12">
    <source>
        <dbReference type="EMBL" id="KRT82987.1"/>
    </source>
</evidence>
<evidence type="ECO:0000256" key="8">
    <source>
        <dbReference type="PIRSR" id="PIRSR601820-1"/>
    </source>
</evidence>
<dbReference type="GO" id="GO:0051045">
    <property type="term" value="P:negative regulation of membrane protein ectodomain proteolysis"/>
    <property type="evidence" value="ECO:0007669"/>
    <property type="project" value="TreeGrafter"/>
</dbReference>
<evidence type="ECO:0000256" key="7">
    <source>
        <dbReference type="ARBA" id="ARBA00023215"/>
    </source>
</evidence>
<comment type="subcellular location">
    <subcellularLocation>
        <location evidence="1">Secreted</location>
    </subcellularLocation>
</comment>
<sequence length="205" mass="23563">MHWQMLAVLYALFLALCIDLSELCSCRWSHPQEKFCNSDFVILARIKQYKISNGTKIYKVRIRKQFKISEKAEVALKSGQLLTPDGSSLCESELSPGKMYVLSGRVVHLKARIDLCGMADRWEYLSKRQKKGLRMMYRHGCVCKISTFMNSRNSCLWPKEKMACYETEGICLPSPSKVCRWAKSAALNNCLHAHDKRLTISRWSG</sequence>
<feature type="chain" id="PRO_5006668443" description="NTR domain-containing protein" evidence="10">
    <location>
        <begin position="18"/>
        <end position="205"/>
    </location>
</feature>
<feature type="signal peptide" evidence="10">
    <location>
        <begin position="1"/>
        <end position="17"/>
    </location>
</feature>
<dbReference type="SUPFAM" id="SSF50242">
    <property type="entry name" value="TIMP-like"/>
    <property type="match status" value="1"/>
</dbReference>
<keyword evidence="8" id="KW-0862">Zinc</keyword>
<dbReference type="GO" id="GO:0002020">
    <property type="term" value="F:protease binding"/>
    <property type="evidence" value="ECO:0007669"/>
    <property type="project" value="TreeGrafter"/>
</dbReference>
<evidence type="ECO:0000256" key="6">
    <source>
        <dbReference type="ARBA" id="ARBA00023157"/>
    </source>
</evidence>
<dbReference type="Gene3D" id="3.90.370.10">
    <property type="entry name" value="Tissue inhibitor of metalloproteinase-1. Chain B, domain 1"/>
    <property type="match status" value="1"/>
</dbReference>
<keyword evidence="13" id="KW-1185">Reference proteome</keyword>
<feature type="disulfide bond" evidence="9">
    <location>
        <begin position="155"/>
        <end position="171"/>
    </location>
</feature>
<comment type="caution">
    <text evidence="12">The sequence shown here is derived from an EMBL/GenBank/DDBJ whole genome shotgun (WGS) entry which is preliminary data.</text>
</comment>
<gene>
    <name evidence="12" type="ORF">AMK59_4348</name>
</gene>
<dbReference type="GO" id="GO:0005615">
    <property type="term" value="C:extracellular space"/>
    <property type="evidence" value="ECO:0007669"/>
    <property type="project" value="TreeGrafter"/>
</dbReference>
<keyword evidence="10" id="KW-0732">Signal</keyword>
<dbReference type="Gene3D" id="2.40.50.120">
    <property type="match status" value="1"/>
</dbReference>
<evidence type="ECO:0000313" key="13">
    <source>
        <dbReference type="Proteomes" id="UP000051574"/>
    </source>
</evidence>
<keyword evidence="7" id="KW-0481">Metalloenzyme inhibitor</keyword>
<reference evidence="12 13" key="1">
    <citation type="submission" date="2015-09" db="EMBL/GenBank/DDBJ databases">
        <title>Draft genome of the scarab beetle Oryctes borbonicus.</title>
        <authorList>
            <person name="Meyer J.M."/>
            <person name="Markov G.V."/>
            <person name="Baskaran P."/>
            <person name="Herrmann M."/>
            <person name="Sommer R.J."/>
            <person name="Roedelsperger C."/>
        </authorList>
    </citation>
    <scope>NUCLEOTIDE SEQUENCE [LARGE SCALE GENOMIC DNA]</scope>
    <source>
        <strain evidence="12">OB123</strain>
        <tissue evidence="12">Whole animal</tissue>
    </source>
</reference>
<protein>
    <recommendedName>
        <fullName evidence="11">NTR domain-containing protein</fullName>
    </recommendedName>
</protein>
<dbReference type="PANTHER" id="PTHR11844:SF33">
    <property type="entry name" value="TISSUE INHIBITOR OF METALLOPROTEINASE"/>
    <property type="match status" value="1"/>
</dbReference>
<name>A0A0T6B6Z4_9SCAR</name>
<dbReference type="SMART" id="SM00206">
    <property type="entry name" value="NTR"/>
    <property type="match status" value="1"/>
</dbReference>
<dbReference type="OrthoDB" id="6041373at2759"/>
<dbReference type="AlphaFoldDB" id="A0A0T6B6Z4"/>
<feature type="disulfide bond" evidence="9">
    <location>
        <begin position="24"/>
        <end position="90"/>
    </location>
</feature>
<dbReference type="InterPro" id="IPR008993">
    <property type="entry name" value="TIMP-like_OB-fold"/>
</dbReference>
<keyword evidence="8" id="KW-0479">Metal-binding</keyword>
<evidence type="ECO:0000256" key="1">
    <source>
        <dbReference type="ARBA" id="ARBA00004613"/>
    </source>
</evidence>
<dbReference type="EMBL" id="LJIG01009484">
    <property type="protein sequence ID" value="KRT82987.1"/>
    <property type="molecule type" value="Genomic_DNA"/>
</dbReference>
<keyword evidence="3" id="KW-0964">Secreted</keyword>
<feature type="domain" description="NTR" evidence="11">
    <location>
        <begin position="24"/>
        <end position="141"/>
    </location>
</feature>
<evidence type="ECO:0000256" key="4">
    <source>
        <dbReference type="ARBA" id="ARBA00022608"/>
    </source>
</evidence>
<dbReference type="PANTHER" id="PTHR11844">
    <property type="entry name" value="METALLOPROTEASE INHIBITOR"/>
    <property type="match status" value="1"/>
</dbReference>
<evidence type="ECO:0000256" key="9">
    <source>
        <dbReference type="PIRSR" id="PIRSR601820-3"/>
    </source>
</evidence>
<dbReference type="GO" id="GO:0031012">
    <property type="term" value="C:extracellular matrix"/>
    <property type="evidence" value="ECO:0007669"/>
    <property type="project" value="TreeGrafter"/>
</dbReference>
<keyword evidence="5" id="KW-0646">Protease inhibitor</keyword>
<comment type="similarity">
    <text evidence="2">Belongs to the protease inhibitor I35 (TIMP) family.</text>
</comment>
<dbReference type="GO" id="GO:0008191">
    <property type="term" value="F:metalloendopeptidase inhibitor activity"/>
    <property type="evidence" value="ECO:0007669"/>
    <property type="project" value="InterPro"/>
</dbReference>
<dbReference type="InterPro" id="IPR001134">
    <property type="entry name" value="Netrin_domain"/>
</dbReference>
<accession>A0A0T6B6Z4</accession>
<dbReference type="GO" id="GO:0046872">
    <property type="term" value="F:metal ion binding"/>
    <property type="evidence" value="ECO:0007669"/>
    <property type="project" value="UniProtKB-KW"/>
</dbReference>
<dbReference type="InterPro" id="IPR027465">
    <property type="entry name" value="TIMP_C"/>
</dbReference>
<organism evidence="12 13">
    <name type="scientific">Oryctes borbonicus</name>
    <dbReference type="NCBI Taxonomy" id="1629725"/>
    <lineage>
        <taxon>Eukaryota</taxon>
        <taxon>Metazoa</taxon>
        <taxon>Ecdysozoa</taxon>
        <taxon>Arthropoda</taxon>
        <taxon>Hexapoda</taxon>
        <taxon>Insecta</taxon>
        <taxon>Pterygota</taxon>
        <taxon>Neoptera</taxon>
        <taxon>Endopterygota</taxon>
        <taxon>Coleoptera</taxon>
        <taxon>Polyphaga</taxon>
        <taxon>Scarabaeiformia</taxon>
        <taxon>Scarabaeidae</taxon>
        <taxon>Dynastinae</taxon>
        <taxon>Oryctes</taxon>
    </lineage>
</organism>
<evidence type="ECO:0000256" key="5">
    <source>
        <dbReference type="ARBA" id="ARBA00022690"/>
    </source>
</evidence>
<feature type="binding site" evidence="8">
    <location>
        <position position="24"/>
    </location>
    <ligand>
        <name>Zn(2+)</name>
        <dbReference type="ChEBI" id="CHEBI:29105"/>
        <note>ligand shared with metalloproteinase partner</note>
    </ligand>
</feature>
<feature type="disulfide bond" evidence="9">
    <location>
        <begin position="26"/>
        <end position="116"/>
    </location>
</feature>
<evidence type="ECO:0000256" key="3">
    <source>
        <dbReference type="ARBA" id="ARBA00022525"/>
    </source>
</evidence>
<keyword evidence="6 9" id="KW-1015">Disulfide bond</keyword>
<dbReference type="CDD" id="cd03577">
    <property type="entry name" value="NTR_TIMP_like"/>
    <property type="match status" value="1"/>
</dbReference>
<dbReference type="InterPro" id="IPR001820">
    <property type="entry name" value="TIMP"/>
</dbReference>